<dbReference type="EMBL" id="JADEYP010000013">
    <property type="protein sequence ID" value="MCA5005215.1"/>
    <property type="molecule type" value="Genomic_DNA"/>
</dbReference>
<sequence>MMMKMDRTTKILKIEKVVTYIEDYCCVVSFASDSSNNPESYLILTRQSSEMEGGKPLENFEWDLQIDYDGEITTLTSYVYENDDLTFIFDDGKFNLKLQLSKKVDLKPWLEFIFKEEV</sequence>
<organism evidence="1 2">
    <name type="scientific">Sphingobacterium bovistauri</name>
    <dbReference type="NCBI Taxonomy" id="2781959"/>
    <lineage>
        <taxon>Bacteria</taxon>
        <taxon>Pseudomonadati</taxon>
        <taxon>Bacteroidota</taxon>
        <taxon>Sphingobacteriia</taxon>
        <taxon>Sphingobacteriales</taxon>
        <taxon>Sphingobacteriaceae</taxon>
        <taxon>Sphingobacterium</taxon>
    </lineage>
</organism>
<evidence type="ECO:0000313" key="1">
    <source>
        <dbReference type="EMBL" id="MCA5005215.1"/>
    </source>
</evidence>
<name>A0ABS7Z8M3_9SPHI</name>
<comment type="caution">
    <text evidence="1">The sequence shown here is derived from an EMBL/GenBank/DDBJ whole genome shotgun (WGS) entry which is preliminary data.</text>
</comment>
<accession>A0ABS7Z8M3</accession>
<dbReference type="Proteomes" id="UP001165302">
    <property type="component" value="Unassembled WGS sequence"/>
</dbReference>
<gene>
    <name evidence="1" type="ORF">IPZ78_08625</name>
</gene>
<dbReference type="RefSeq" id="WP_225552732.1">
    <property type="nucleotide sequence ID" value="NZ_JADEYP010000013.1"/>
</dbReference>
<evidence type="ECO:0000313" key="2">
    <source>
        <dbReference type="Proteomes" id="UP001165302"/>
    </source>
</evidence>
<reference evidence="1" key="1">
    <citation type="submission" date="2020-10" db="EMBL/GenBank/DDBJ databases">
        <authorList>
            <person name="Lu T."/>
            <person name="Wang Q."/>
            <person name="Han X."/>
        </authorList>
    </citation>
    <scope>NUCLEOTIDE SEQUENCE</scope>
    <source>
        <strain evidence="1">WQ 366</strain>
    </source>
</reference>
<proteinExistence type="predicted"/>
<keyword evidence="2" id="KW-1185">Reference proteome</keyword>
<protein>
    <submittedName>
        <fullName evidence="1">Uncharacterized protein</fullName>
    </submittedName>
</protein>